<dbReference type="AlphaFoldDB" id="A0A371C3Y4"/>
<dbReference type="EMBL" id="KZ857339">
    <property type="protein sequence ID" value="RDW25033.1"/>
    <property type="molecule type" value="Genomic_DNA"/>
</dbReference>
<feature type="chain" id="PRO_5016918319" description="Secreted protein" evidence="1">
    <location>
        <begin position="21"/>
        <end position="110"/>
    </location>
</feature>
<reference evidence="2 3" key="1">
    <citation type="submission" date="2018-07" db="EMBL/GenBank/DDBJ databases">
        <title>Draft Genome Assemblies for Five Robust Yarrowia lipolytica Strains Exhibiting High Lipid Production and Pentose Sugar Utilization and Sugar Alcohol Secretion from Undetoxified Lignocellulosic Biomass Hydrolysates.</title>
        <authorList>
            <consortium name="DOE Joint Genome Institute"/>
            <person name="Walker C."/>
            <person name="Ryu S."/>
            <person name="Na H."/>
            <person name="Zane M."/>
            <person name="LaButti K."/>
            <person name="Lipzen A."/>
            <person name="Haridas S."/>
            <person name="Barry K."/>
            <person name="Grigoriev I.V."/>
            <person name="Quarterman J."/>
            <person name="Slininger P."/>
            <person name="Dien B."/>
            <person name="Trinh C.T."/>
        </authorList>
    </citation>
    <scope>NUCLEOTIDE SEQUENCE [LARGE SCALE GENOMIC DNA]</scope>
    <source>
        <strain evidence="2 3">YB392</strain>
    </source>
</reference>
<protein>
    <recommendedName>
        <fullName evidence="4">Secreted protein</fullName>
    </recommendedName>
</protein>
<evidence type="ECO:0008006" key="4">
    <source>
        <dbReference type="Google" id="ProtNLM"/>
    </source>
</evidence>
<feature type="signal peptide" evidence="1">
    <location>
        <begin position="1"/>
        <end position="20"/>
    </location>
</feature>
<proteinExistence type="predicted"/>
<organism evidence="2 3">
    <name type="scientific">Yarrowia lipolytica</name>
    <name type="common">Candida lipolytica</name>
    <dbReference type="NCBI Taxonomy" id="4952"/>
    <lineage>
        <taxon>Eukaryota</taxon>
        <taxon>Fungi</taxon>
        <taxon>Dikarya</taxon>
        <taxon>Ascomycota</taxon>
        <taxon>Saccharomycotina</taxon>
        <taxon>Dipodascomycetes</taxon>
        <taxon>Dipodascales</taxon>
        <taxon>Dipodascales incertae sedis</taxon>
        <taxon>Yarrowia</taxon>
    </lineage>
</organism>
<evidence type="ECO:0000313" key="2">
    <source>
        <dbReference type="EMBL" id="RDW25033.1"/>
    </source>
</evidence>
<keyword evidence="1" id="KW-0732">Signal</keyword>
<dbReference type="Proteomes" id="UP000256601">
    <property type="component" value="Unassembled WGS sequence"/>
</dbReference>
<accession>A0A371C3Y4</accession>
<gene>
    <name evidence="2" type="ORF">B0I71DRAFT_133344</name>
</gene>
<sequence>MTAPILRGLLSLAVAKGCLTSPSWLRVREYVNSAEKALCITLALCAMRDDADASPKTRRTYHTQSVYYYLPSLECSATHCNSTMSKVFVSGDMKNVPLPASSRLRSYNSG</sequence>
<name>A0A371C3Y4_YARLL</name>
<evidence type="ECO:0000256" key="1">
    <source>
        <dbReference type="SAM" id="SignalP"/>
    </source>
</evidence>
<evidence type="ECO:0000313" key="3">
    <source>
        <dbReference type="Proteomes" id="UP000256601"/>
    </source>
</evidence>